<feature type="transmembrane region" description="Helical" evidence="1">
    <location>
        <begin position="320"/>
        <end position="342"/>
    </location>
</feature>
<feature type="transmembrane region" description="Helical" evidence="1">
    <location>
        <begin position="49"/>
        <end position="70"/>
    </location>
</feature>
<evidence type="ECO:0000256" key="1">
    <source>
        <dbReference type="SAM" id="Phobius"/>
    </source>
</evidence>
<feature type="transmembrane region" description="Helical" evidence="1">
    <location>
        <begin position="101"/>
        <end position="122"/>
    </location>
</feature>
<proteinExistence type="predicted"/>
<keyword evidence="1" id="KW-0472">Membrane</keyword>
<feature type="transmembrane region" description="Helical" evidence="1">
    <location>
        <begin position="298"/>
        <end position="314"/>
    </location>
</feature>
<accession>A0A7C2NFK5</accession>
<evidence type="ECO:0000313" key="2">
    <source>
        <dbReference type="EMBL" id="HET46843.1"/>
    </source>
</evidence>
<feature type="transmembrane region" description="Helical" evidence="1">
    <location>
        <begin position="201"/>
        <end position="220"/>
    </location>
</feature>
<evidence type="ECO:0008006" key="3">
    <source>
        <dbReference type="Google" id="ProtNLM"/>
    </source>
</evidence>
<protein>
    <recommendedName>
        <fullName evidence="3">Glycosyltransferase RgtA/B/C/D-like domain-containing protein</fullName>
    </recommendedName>
</protein>
<comment type="caution">
    <text evidence="2">The sequence shown here is derived from an EMBL/GenBank/DDBJ whole genome shotgun (WGS) entry which is preliminary data.</text>
</comment>
<feature type="transmembrane region" description="Helical" evidence="1">
    <location>
        <begin position="272"/>
        <end position="291"/>
    </location>
</feature>
<sequence>MGYPVLKKAAAGFALFLASLYVSWGLGVNPADEAWFLQVLRRIYQGETLYRDVFFGTPPLSVYVSMPFLWVLGPEILVVKLVSALSYACLLLLGWQGLSLLGAGPSFRLAFVALSLALAPPFPTSPYHLLAMAGFMGSLVAFVACAQGRPSPGVSWASLAGFSAGLAFLAKHNVGALALAAGLVAFLLAKPQPVREVVRCGLAFGITSLAGLVPVVLQGAGGPCLEYLVFGKGNYLKQASLPYFGGLGEALEKAGGALHSGDWRAAVQLGQLFAYTLPLVVGVGWLFLVFYRWRGWQRLPLALGVFLLAAWAGIYPRFDLYHVLGTLPVFLFALVILTSVIWKQRLAQAPGARVWVLAVGAALALALVGQLVLPVVRLARGDLVLALRPHFRGALLPASWVQKAELQAPRLRALASNSPGFLLSPFAGFWYLAADIQNPTPFDYPMSTAFGRHGEEQVVHALENGHIGWVCWQEGSWPLKPQRLERYLAEAWQAGEDLGDCRVYRPRLPSSER</sequence>
<dbReference type="AlphaFoldDB" id="A0A7C2NFK5"/>
<reference evidence="2" key="1">
    <citation type="journal article" date="2020" name="mSystems">
        <title>Genome- and Community-Level Interaction Insights into Carbon Utilization and Element Cycling Functions of Hydrothermarchaeota in Hydrothermal Sediment.</title>
        <authorList>
            <person name="Zhou Z."/>
            <person name="Liu Y."/>
            <person name="Xu W."/>
            <person name="Pan J."/>
            <person name="Luo Z.H."/>
            <person name="Li M."/>
        </authorList>
    </citation>
    <scope>NUCLEOTIDE SEQUENCE [LARGE SCALE GENOMIC DNA]</scope>
    <source>
        <strain evidence="2">SpSt-299</strain>
    </source>
</reference>
<keyword evidence="1" id="KW-1133">Transmembrane helix</keyword>
<feature type="transmembrane region" description="Helical" evidence="1">
    <location>
        <begin position="77"/>
        <end position="95"/>
    </location>
</feature>
<dbReference type="EMBL" id="DSMR01000111">
    <property type="protein sequence ID" value="HET46843.1"/>
    <property type="molecule type" value="Genomic_DNA"/>
</dbReference>
<organism evidence="2">
    <name type="scientific">Thermoanaerobaculum aquaticum</name>
    <dbReference type="NCBI Taxonomy" id="1312852"/>
    <lineage>
        <taxon>Bacteria</taxon>
        <taxon>Pseudomonadati</taxon>
        <taxon>Acidobacteriota</taxon>
        <taxon>Thermoanaerobaculia</taxon>
        <taxon>Thermoanaerobaculales</taxon>
        <taxon>Thermoanaerobaculaceae</taxon>
        <taxon>Thermoanaerobaculum</taxon>
    </lineage>
</organism>
<name>A0A7C2NFK5_9BACT</name>
<keyword evidence="1" id="KW-0812">Transmembrane</keyword>
<gene>
    <name evidence="2" type="ORF">ENQ31_01580</name>
</gene>
<feature type="transmembrane region" description="Helical" evidence="1">
    <location>
        <begin position="354"/>
        <end position="373"/>
    </location>
</feature>
<feature type="transmembrane region" description="Helical" evidence="1">
    <location>
        <begin position="169"/>
        <end position="189"/>
    </location>
</feature>